<dbReference type="InterPro" id="IPR012674">
    <property type="entry name" value="Calycin"/>
</dbReference>
<protein>
    <submittedName>
        <fullName evidence="1">Uncharacterized protein</fullName>
    </submittedName>
</protein>
<dbReference type="EMBL" id="GEDC01008204">
    <property type="protein sequence ID" value="JAS29094.1"/>
    <property type="molecule type" value="Transcribed_RNA"/>
</dbReference>
<dbReference type="SUPFAM" id="SSF50814">
    <property type="entry name" value="Lipocalins"/>
    <property type="match status" value="1"/>
</dbReference>
<dbReference type="AlphaFoldDB" id="A0A1B6DTU0"/>
<sequence length="190" mass="21499">LKCVFVTSILYVHKTSSQQAPGLTSGGCKDVDVVPNITLVDLEGIPYYLKYTSITLKTKVDGVRMDIVRSGGAENNFTTHYTFINEEKKTKTVESWGLLTTNEGVNQILNMNVTENYYILSFEKNVHVLMYICNPRVPTAIDARVLYTVNTKLNMEEALYIDKQNNFVGELKLMPNAHINFLMDQVPTIH</sequence>
<name>A0A1B6DTU0_9HEMI</name>
<accession>A0A1B6DTU0</accession>
<reference evidence="1" key="1">
    <citation type="submission" date="2015-12" db="EMBL/GenBank/DDBJ databases">
        <title>De novo transcriptome assembly of four potential Pierce s Disease insect vectors from Arizona vineyards.</title>
        <authorList>
            <person name="Tassone E.E."/>
        </authorList>
    </citation>
    <scope>NUCLEOTIDE SEQUENCE</scope>
</reference>
<feature type="non-terminal residue" evidence="1">
    <location>
        <position position="1"/>
    </location>
</feature>
<gene>
    <name evidence="1" type="ORF">g.230</name>
</gene>
<evidence type="ECO:0000313" key="1">
    <source>
        <dbReference type="EMBL" id="JAS29094.1"/>
    </source>
</evidence>
<organism evidence="1">
    <name type="scientific">Clastoptera arizonana</name>
    <name type="common">Arizona spittle bug</name>
    <dbReference type="NCBI Taxonomy" id="38151"/>
    <lineage>
        <taxon>Eukaryota</taxon>
        <taxon>Metazoa</taxon>
        <taxon>Ecdysozoa</taxon>
        <taxon>Arthropoda</taxon>
        <taxon>Hexapoda</taxon>
        <taxon>Insecta</taxon>
        <taxon>Pterygota</taxon>
        <taxon>Neoptera</taxon>
        <taxon>Paraneoptera</taxon>
        <taxon>Hemiptera</taxon>
        <taxon>Auchenorrhyncha</taxon>
        <taxon>Cercopoidea</taxon>
        <taxon>Clastopteridae</taxon>
        <taxon>Clastoptera</taxon>
    </lineage>
</organism>
<proteinExistence type="predicted"/>